<dbReference type="EMBL" id="JAEINI020000001">
    <property type="protein sequence ID" value="MCB5225404.1"/>
    <property type="molecule type" value="Genomic_DNA"/>
</dbReference>
<evidence type="ECO:0000313" key="3">
    <source>
        <dbReference type="Proteomes" id="UP000633814"/>
    </source>
</evidence>
<organism evidence="2 3">
    <name type="scientific">Alishewanella maricola</name>
    <dbReference type="NCBI Taxonomy" id="2795740"/>
    <lineage>
        <taxon>Bacteria</taxon>
        <taxon>Pseudomonadati</taxon>
        <taxon>Pseudomonadota</taxon>
        <taxon>Gammaproteobacteria</taxon>
        <taxon>Alteromonadales</taxon>
        <taxon>Alteromonadaceae</taxon>
        <taxon>Alishewanella</taxon>
    </lineage>
</organism>
<keyword evidence="3" id="KW-1185">Reference proteome</keyword>
<reference evidence="2 3" key="1">
    <citation type="submission" date="2021-10" db="EMBL/GenBank/DDBJ databases">
        <title>Alishewanella koreense sp. nov. isolated from seawater of southwestern coast in South Korea and the proposal for the reclassification of Rheinheimera perlucida and Rheinheimera tuosuensis as Arsukibacterium perlucida and Arsukibacterium tuosuensis.</title>
        <authorList>
            <person name="Kim K.H."/>
            <person name="Ruan W."/>
            <person name="Kim K.R."/>
            <person name="Baek J.H."/>
            <person name="Jeon C.O."/>
        </authorList>
    </citation>
    <scope>NUCLEOTIDE SEQUENCE [LARGE SCALE GENOMIC DNA]</scope>
    <source>
        <strain evidence="2 3">16-MA</strain>
    </source>
</reference>
<evidence type="ECO:0000313" key="2">
    <source>
        <dbReference type="EMBL" id="MCB5225404.1"/>
    </source>
</evidence>
<keyword evidence="1" id="KW-0732">Signal</keyword>
<comment type="caution">
    <text evidence="2">The sequence shown here is derived from an EMBL/GenBank/DDBJ whole genome shotgun (WGS) entry which is preliminary data.</text>
</comment>
<sequence>MRNSILAMTLLAWSGLSVAAAELTLNFDDPKGFTDVRPTNDTRSRYSERVVAAFTDSFNELAAEMPAGYKWQVTVTDIDLAGDVDYFAGPAGQALRIVKDIHSPAIRFTHQLLDASGQTVLSGEVKERDMGFLQRLGRANSRKEFEFEHKMLEDWFKKTVKPALND</sequence>
<protein>
    <submittedName>
        <fullName evidence="2">DUF3016 domain-containing protein</fullName>
    </submittedName>
</protein>
<dbReference type="RefSeq" id="WP_226749497.1">
    <property type="nucleotide sequence ID" value="NZ_JAEINI020000001.1"/>
</dbReference>
<name>A0ABS8BZB1_9ALTE</name>
<feature type="chain" id="PRO_5046348142" evidence="1">
    <location>
        <begin position="20"/>
        <end position="166"/>
    </location>
</feature>
<dbReference type="Pfam" id="PF11454">
    <property type="entry name" value="DUF3016"/>
    <property type="match status" value="1"/>
</dbReference>
<evidence type="ECO:0000256" key="1">
    <source>
        <dbReference type="SAM" id="SignalP"/>
    </source>
</evidence>
<dbReference type="InterPro" id="IPR021557">
    <property type="entry name" value="DUF3016"/>
</dbReference>
<dbReference type="Proteomes" id="UP000633814">
    <property type="component" value="Unassembled WGS sequence"/>
</dbReference>
<gene>
    <name evidence="2" type="ORF">JAO78_001045</name>
</gene>
<proteinExistence type="predicted"/>
<feature type="signal peptide" evidence="1">
    <location>
        <begin position="1"/>
        <end position="19"/>
    </location>
</feature>
<accession>A0ABS8BZB1</accession>